<reference evidence="9 10" key="3">
    <citation type="journal article" date="2012" name="J. Bacteriol.">
        <title>Genome Sequence of Paenibacillus terrae HPL-003, a Xylanase-Producing Bacterium Isolated from Soil Found in Forest Residue.</title>
        <authorList>
            <person name="Shin S.H."/>
            <person name="Kim S."/>
            <person name="Kim J.Y."/>
            <person name="Song H.Y."/>
            <person name="Cho S.J."/>
            <person name="Kim D.R."/>
            <person name="Lee K.I."/>
            <person name="Lim H.K."/>
            <person name="Park N.J."/>
            <person name="Hwang I.T."/>
            <person name="Yang K.S."/>
        </authorList>
    </citation>
    <scope>NUCLEOTIDE SEQUENCE [LARGE SCALE GENOMIC DNA]</scope>
    <source>
        <strain evidence="9 10">HPL-003</strain>
    </source>
</reference>
<dbReference type="HOGENOM" id="CLU_016047_0_2_9"/>
<keyword evidence="5 7" id="KW-1133">Transmembrane helix</keyword>
<evidence type="ECO:0000313" key="10">
    <source>
        <dbReference type="Proteomes" id="UP000005876"/>
    </source>
</evidence>
<dbReference type="eggNOG" id="COG1175">
    <property type="taxonomic scope" value="Bacteria"/>
</dbReference>
<dbReference type="OrthoDB" id="9788108at2"/>
<evidence type="ECO:0000256" key="1">
    <source>
        <dbReference type="ARBA" id="ARBA00004651"/>
    </source>
</evidence>
<dbReference type="InterPro" id="IPR000515">
    <property type="entry name" value="MetI-like"/>
</dbReference>
<dbReference type="InterPro" id="IPR035906">
    <property type="entry name" value="MetI-like_sf"/>
</dbReference>
<protein>
    <submittedName>
        <fullName evidence="9">Binding-protein-dependent transporters inner membrane component</fullName>
    </submittedName>
</protein>
<evidence type="ECO:0000256" key="4">
    <source>
        <dbReference type="ARBA" id="ARBA00022692"/>
    </source>
</evidence>
<dbReference type="Pfam" id="PF00528">
    <property type="entry name" value="BPD_transp_1"/>
    <property type="match status" value="1"/>
</dbReference>
<organism evidence="9 10">
    <name type="scientific">Paenibacillus terrae (strain HPL-003)</name>
    <dbReference type="NCBI Taxonomy" id="985665"/>
    <lineage>
        <taxon>Bacteria</taxon>
        <taxon>Bacillati</taxon>
        <taxon>Bacillota</taxon>
        <taxon>Bacilli</taxon>
        <taxon>Bacillales</taxon>
        <taxon>Paenibacillaceae</taxon>
        <taxon>Paenibacillus</taxon>
    </lineage>
</organism>
<evidence type="ECO:0000259" key="8">
    <source>
        <dbReference type="PROSITE" id="PS50928"/>
    </source>
</evidence>
<evidence type="ECO:0000256" key="5">
    <source>
        <dbReference type="ARBA" id="ARBA00022989"/>
    </source>
</evidence>
<feature type="transmembrane region" description="Helical" evidence="7">
    <location>
        <begin position="277"/>
        <end position="297"/>
    </location>
</feature>
<dbReference type="Gene3D" id="1.10.3720.10">
    <property type="entry name" value="MetI-like"/>
    <property type="match status" value="1"/>
</dbReference>
<keyword evidence="6 7" id="KW-0472">Membrane</keyword>
<gene>
    <name evidence="9" type="ordered locus">HPL003_21710</name>
</gene>
<keyword evidence="2 7" id="KW-0813">Transport</keyword>
<dbReference type="AlphaFoldDB" id="G7VPS2"/>
<dbReference type="CDD" id="cd06261">
    <property type="entry name" value="TM_PBP2"/>
    <property type="match status" value="1"/>
</dbReference>
<keyword evidence="4 7" id="KW-0812">Transmembrane</keyword>
<reference evidence="10" key="1">
    <citation type="submission" date="2011-11" db="EMBL/GenBank/DDBJ databases">
        <title>Complete sequence of Paenibacillus terrae HPL-003.</title>
        <authorList>
            <person name="Shin S.H."/>
            <person name="Kim S."/>
            <person name="Kim J.Y."/>
        </authorList>
    </citation>
    <scope>NUCLEOTIDE SEQUENCE [LARGE SCALE GENOMIC DNA]</scope>
    <source>
        <strain evidence="10">HPL-003</strain>
    </source>
</reference>
<accession>G7VPS2</accession>
<evidence type="ECO:0000256" key="3">
    <source>
        <dbReference type="ARBA" id="ARBA00022475"/>
    </source>
</evidence>
<dbReference type="KEGG" id="pta:HPL003_21710"/>
<evidence type="ECO:0000256" key="6">
    <source>
        <dbReference type="ARBA" id="ARBA00023136"/>
    </source>
</evidence>
<comment type="subcellular location">
    <subcellularLocation>
        <location evidence="1 7">Cell membrane</location>
        <topology evidence="1 7">Multi-pass membrane protein</topology>
    </subcellularLocation>
</comment>
<dbReference type="SUPFAM" id="SSF161098">
    <property type="entry name" value="MetI-like"/>
    <property type="match status" value="1"/>
</dbReference>
<dbReference type="EMBL" id="CP003107">
    <property type="protein sequence ID" value="AET61070.1"/>
    <property type="molecule type" value="Genomic_DNA"/>
</dbReference>
<dbReference type="RefSeq" id="WP_014281765.1">
    <property type="nucleotide sequence ID" value="NC_016641.1"/>
</dbReference>
<dbReference type="Proteomes" id="UP000005876">
    <property type="component" value="Chromosome"/>
</dbReference>
<comment type="similarity">
    <text evidence="7">Belongs to the binding-protein-dependent transport system permease family.</text>
</comment>
<sequence>MEHIAELTSKPTGAKRAARRLRWGKMTAYWFLLPALVLYLVFFVAPFFYSLYLSFHRWNMISPTKTFVGMSNYVSLLKSEVFWKAIWNTVLYVLYTVPLSILIGFLLALLIENIWRGKQMYRLVFYLPVVSSISIISIVWDLMYNPDIGMVNRLLSFVGLKGGNWLNDPKLALGALAVIGIWKHFGYNMILYISGRKAIDRSLYEAASIDGASRLQQMVYVTIPLLSPVTFFIVVMNILSSFQVFATIQITTHGGPNNATNVIVYQIYQEAFQFFDIGAAAASSTMFLIAVGALTVLQLKIGQKVVHYQ</sequence>
<feature type="transmembrane region" description="Helical" evidence="7">
    <location>
        <begin position="218"/>
        <end position="239"/>
    </location>
</feature>
<dbReference type="GO" id="GO:0005886">
    <property type="term" value="C:plasma membrane"/>
    <property type="evidence" value="ECO:0007669"/>
    <property type="project" value="UniProtKB-SubCell"/>
</dbReference>
<dbReference type="PANTHER" id="PTHR30193">
    <property type="entry name" value="ABC TRANSPORTER PERMEASE PROTEIN"/>
    <property type="match status" value="1"/>
</dbReference>
<evidence type="ECO:0000256" key="7">
    <source>
        <dbReference type="RuleBase" id="RU363032"/>
    </source>
</evidence>
<dbReference type="STRING" id="985665.HPL003_21710"/>
<dbReference type="InterPro" id="IPR051393">
    <property type="entry name" value="ABC_transporter_permease"/>
</dbReference>
<feature type="transmembrane region" description="Helical" evidence="7">
    <location>
        <begin position="85"/>
        <end position="111"/>
    </location>
</feature>
<feature type="transmembrane region" description="Helical" evidence="7">
    <location>
        <begin position="123"/>
        <end position="143"/>
    </location>
</feature>
<proteinExistence type="inferred from homology"/>
<name>G7VPS2_PAETH</name>
<feature type="transmembrane region" description="Helical" evidence="7">
    <location>
        <begin position="29"/>
        <end position="52"/>
    </location>
</feature>
<keyword evidence="3" id="KW-1003">Cell membrane</keyword>
<feature type="transmembrane region" description="Helical" evidence="7">
    <location>
        <begin position="171"/>
        <end position="193"/>
    </location>
</feature>
<dbReference type="GO" id="GO:0055085">
    <property type="term" value="P:transmembrane transport"/>
    <property type="evidence" value="ECO:0007669"/>
    <property type="project" value="InterPro"/>
</dbReference>
<evidence type="ECO:0000256" key="2">
    <source>
        <dbReference type="ARBA" id="ARBA00022448"/>
    </source>
</evidence>
<reference key="2">
    <citation type="submission" date="2011-11" db="EMBL/GenBank/DDBJ databases">
        <authorList>
            <person name="Shin S.H."/>
            <person name="Kim S."/>
            <person name="Kim J.Y."/>
        </authorList>
    </citation>
    <scope>NUCLEOTIDE SEQUENCE</scope>
    <source>
        <strain>HPL-003</strain>
    </source>
</reference>
<evidence type="ECO:0000313" key="9">
    <source>
        <dbReference type="EMBL" id="AET61070.1"/>
    </source>
</evidence>
<dbReference type="PANTHER" id="PTHR30193:SF37">
    <property type="entry name" value="INNER MEMBRANE ABC TRANSPORTER PERMEASE PROTEIN YCJO"/>
    <property type="match status" value="1"/>
</dbReference>
<dbReference type="PROSITE" id="PS50928">
    <property type="entry name" value="ABC_TM1"/>
    <property type="match status" value="1"/>
</dbReference>
<feature type="domain" description="ABC transmembrane type-1" evidence="8">
    <location>
        <begin position="86"/>
        <end position="298"/>
    </location>
</feature>